<keyword evidence="4" id="KW-0067">ATP-binding</keyword>
<evidence type="ECO:0000256" key="6">
    <source>
        <dbReference type="SAM" id="MobiDB-lite"/>
    </source>
</evidence>
<dbReference type="InterPro" id="IPR008271">
    <property type="entry name" value="Ser/Thr_kinase_AS"/>
</dbReference>
<dbReference type="Pfam" id="PF13424">
    <property type="entry name" value="TPR_12"/>
    <property type="match status" value="2"/>
</dbReference>
<dbReference type="InterPro" id="IPR011990">
    <property type="entry name" value="TPR-like_helical_dom_sf"/>
</dbReference>
<dbReference type="GO" id="GO:0004674">
    <property type="term" value="F:protein serine/threonine kinase activity"/>
    <property type="evidence" value="ECO:0007669"/>
    <property type="project" value="UniProtKB-KW"/>
</dbReference>
<feature type="compositionally biased region" description="Polar residues" evidence="6">
    <location>
        <begin position="179"/>
        <end position="189"/>
    </location>
</feature>
<dbReference type="SUPFAM" id="SSF56112">
    <property type="entry name" value="Protein kinase-like (PK-like)"/>
    <property type="match status" value="1"/>
</dbReference>
<protein>
    <submittedName>
        <fullName evidence="9">Serine/threonine protein kinase</fullName>
    </submittedName>
</protein>
<feature type="coiled-coil region" evidence="5">
    <location>
        <begin position="757"/>
        <end position="784"/>
    </location>
</feature>
<keyword evidence="7" id="KW-0812">Transmembrane</keyword>
<evidence type="ECO:0000256" key="2">
    <source>
        <dbReference type="ARBA" id="ARBA00022741"/>
    </source>
</evidence>
<dbReference type="Proteomes" id="UP000886657">
    <property type="component" value="Unassembled WGS sequence"/>
</dbReference>
<keyword evidence="7" id="KW-1133">Transmembrane helix</keyword>
<dbReference type="GO" id="GO:0005524">
    <property type="term" value="F:ATP binding"/>
    <property type="evidence" value="ECO:0007669"/>
    <property type="project" value="UniProtKB-KW"/>
</dbReference>
<sequence length="891" mass="95226">MGAVYLAWDPVLERRVALKAIRLGETRCAVTTERFRREAMALAQLNHRHVCQVHDWVEDRGSAYIAMEYIEGDTLLKVAPGMDLRQKLVTLHAIALALEAAHAKGIVHRDLKPGNVMVDAAGQVKVLDFGLARLVDAAHLQGETDTGSEPRLPNLEGGSGEGATQAIYPASVPGERTSHGSSQPASSRSGWGEMTEAGSFVGSPTYASPEQMRGRQVGPKSDVFSLGVVAWELILGDHPFLGEGRDRMAATIEGELQTLRGRRLSRPLKTLLRAMLHTKASARPASSQVAEALSRLLVRRPAVWWAAAAGFLLLLGLGYALFGRSIIADLGTDRPPRVAVMPVRNATGEVGLDAVVAVGMTELLANALHTSPSLTVVEPESVTRAITSLRLSPAESLEPASQLRIANALGARLLVRGTLSRDPAAHALVLTYALVDQTGRARFSGSSSAAQQAAFAPLALVDPAVHDLLRKVDPLRSGKLGNPPVPPETFATYANGKALFLKGDFKGSEPFLREAALKAPGFSSAVSAYAACLRRLGRDQALAVANWALMSARATGDRWAEGRALGLKAYLAKDQGDLDEAQRLRAVELALAQAIGDRDGETIATNHLGLIAAERGRDAEAKALFETSLSLSQQTGDQIYLALAQNNLANLALKRGELSTAEALYRTNLTLQGRLGNRWGEALAMNNLGVVALMAQDLPRAEGLLTKALATRQAVGDKVGQITCLRNLGILALMKGQAAEAAAFHDRALALAQASGQRTVEAECQFYVAELARLQQKLARARDGYQRVLGLLSEGVTPEVRWNALAGQAECLLRQPKPDLAGAGERLALVPAGIDSPYVHRARAWQALRLGRPAAALEALARALGDPRRQAPEIRAELEQIRTLFQTAPNP</sequence>
<dbReference type="InterPro" id="IPR011009">
    <property type="entry name" value="Kinase-like_dom_sf"/>
</dbReference>
<keyword evidence="3 9" id="KW-0418">Kinase</keyword>
<evidence type="ECO:0000256" key="1">
    <source>
        <dbReference type="ARBA" id="ARBA00022679"/>
    </source>
</evidence>
<feature type="region of interest" description="Disordered" evidence="6">
    <location>
        <begin position="141"/>
        <end position="217"/>
    </location>
</feature>
<gene>
    <name evidence="9" type="ORF">IPP58_02490</name>
</gene>
<dbReference type="CDD" id="cd14014">
    <property type="entry name" value="STKc_PknB_like"/>
    <property type="match status" value="1"/>
</dbReference>
<feature type="transmembrane region" description="Helical" evidence="7">
    <location>
        <begin position="302"/>
        <end position="322"/>
    </location>
</feature>
<keyword evidence="2" id="KW-0547">Nucleotide-binding</keyword>
<keyword evidence="9" id="KW-0723">Serine/threonine-protein kinase</keyword>
<evidence type="ECO:0000259" key="8">
    <source>
        <dbReference type="PROSITE" id="PS50011"/>
    </source>
</evidence>
<dbReference type="InterPro" id="IPR000719">
    <property type="entry name" value="Prot_kinase_dom"/>
</dbReference>
<dbReference type="PANTHER" id="PTHR43289:SF6">
    <property type="entry name" value="SERINE_THREONINE-PROTEIN KINASE NEKL-3"/>
    <property type="match status" value="1"/>
</dbReference>
<evidence type="ECO:0000313" key="10">
    <source>
        <dbReference type="Proteomes" id="UP000886657"/>
    </source>
</evidence>
<evidence type="ECO:0000256" key="5">
    <source>
        <dbReference type="SAM" id="Coils"/>
    </source>
</evidence>
<dbReference type="Gene3D" id="3.30.200.20">
    <property type="entry name" value="Phosphorylase Kinase, domain 1"/>
    <property type="match status" value="1"/>
</dbReference>
<organism evidence="9 10">
    <name type="scientific">Candidatus Geothrix skivensis</name>
    <dbReference type="NCBI Taxonomy" id="2954439"/>
    <lineage>
        <taxon>Bacteria</taxon>
        <taxon>Pseudomonadati</taxon>
        <taxon>Acidobacteriota</taxon>
        <taxon>Holophagae</taxon>
        <taxon>Holophagales</taxon>
        <taxon>Holophagaceae</taxon>
        <taxon>Geothrix</taxon>
    </lineage>
</organism>
<keyword evidence="7" id="KW-0472">Membrane</keyword>
<dbReference type="SMART" id="SM00220">
    <property type="entry name" value="S_TKc"/>
    <property type="match status" value="1"/>
</dbReference>
<dbReference type="Gene3D" id="1.10.510.10">
    <property type="entry name" value="Transferase(Phosphotransferase) domain 1"/>
    <property type="match status" value="1"/>
</dbReference>
<name>A0A9D7XH68_9BACT</name>
<evidence type="ECO:0000256" key="3">
    <source>
        <dbReference type="ARBA" id="ARBA00022777"/>
    </source>
</evidence>
<evidence type="ECO:0000256" key="7">
    <source>
        <dbReference type="SAM" id="Phobius"/>
    </source>
</evidence>
<dbReference type="Pfam" id="PF00069">
    <property type="entry name" value="Pkinase"/>
    <property type="match status" value="2"/>
</dbReference>
<keyword evidence="1" id="KW-0808">Transferase</keyword>
<dbReference type="SMART" id="SM00028">
    <property type="entry name" value="TPR"/>
    <property type="match status" value="6"/>
</dbReference>
<evidence type="ECO:0000313" key="9">
    <source>
        <dbReference type="EMBL" id="MBK9795363.1"/>
    </source>
</evidence>
<dbReference type="PANTHER" id="PTHR43289">
    <property type="entry name" value="MITOGEN-ACTIVATED PROTEIN KINASE KINASE KINASE 20-RELATED"/>
    <property type="match status" value="1"/>
</dbReference>
<comment type="caution">
    <text evidence="9">The sequence shown here is derived from an EMBL/GenBank/DDBJ whole genome shotgun (WGS) entry which is preliminary data.</text>
</comment>
<dbReference type="Gene3D" id="1.25.40.10">
    <property type="entry name" value="Tetratricopeptide repeat domain"/>
    <property type="match status" value="1"/>
</dbReference>
<dbReference type="SUPFAM" id="SSF48452">
    <property type="entry name" value="TPR-like"/>
    <property type="match status" value="2"/>
</dbReference>
<dbReference type="InterPro" id="IPR019734">
    <property type="entry name" value="TPR_rpt"/>
</dbReference>
<feature type="domain" description="Protein kinase" evidence="8">
    <location>
        <begin position="1"/>
        <end position="297"/>
    </location>
</feature>
<keyword evidence="5" id="KW-0175">Coiled coil</keyword>
<dbReference type="AlphaFoldDB" id="A0A9D7XH68"/>
<accession>A0A9D7XH68</accession>
<dbReference type="PROSITE" id="PS00108">
    <property type="entry name" value="PROTEIN_KINASE_ST"/>
    <property type="match status" value="1"/>
</dbReference>
<proteinExistence type="predicted"/>
<reference evidence="9" key="1">
    <citation type="submission" date="2020-10" db="EMBL/GenBank/DDBJ databases">
        <title>Connecting structure to function with the recovery of over 1000 high-quality activated sludge metagenome-assembled genomes encoding full-length rRNA genes using long-read sequencing.</title>
        <authorList>
            <person name="Singleton C.M."/>
            <person name="Petriglieri F."/>
            <person name="Kristensen J.M."/>
            <person name="Kirkegaard R.H."/>
            <person name="Michaelsen T.Y."/>
            <person name="Andersen M.H."/>
            <person name="Karst S.M."/>
            <person name="Dueholm M.S."/>
            <person name="Nielsen P.H."/>
            <person name="Albertsen M."/>
        </authorList>
    </citation>
    <scope>NUCLEOTIDE SEQUENCE</scope>
    <source>
        <strain evidence="9">Skiv_18-Q3-R9-52_MAXAC.067</strain>
    </source>
</reference>
<evidence type="ECO:0000256" key="4">
    <source>
        <dbReference type="ARBA" id="ARBA00022840"/>
    </source>
</evidence>
<dbReference type="Gene3D" id="3.40.50.10610">
    <property type="entry name" value="ABC-type transport auxiliary lipoprotein component"/>
    <property type="match status" value="1"/>
</dbReference>
<dbReference type="PROSITE" id="PS50011">
    <property type="entry name" value="PROTEIN_KINASE_DOM"/>
    <property type="match status" value="1"/>
</dbReference>
<dbReference type="EMBL" id="JADKIO010000005">
    <property type="protein sequence ID" value="MBK9795363.1"/>
    <property type="molecule type" value="Genomic_DNA"/>
</dbReference>